<evidence type="ECO:0000256" key="8">
    <source>
        <dbReference type="ARBA" id="ARBA00023065"/>
    </source>
</evidence>
<feature type="transmembrane region" description="Helical" evidence="12">
    <location>
        <begin position="176"/>
        <end position="198"/>
    </location>
</feature>
<dbReference type="Gene3D" id="1.20.1730.10">
    <property type="entry name" value="Sodium/glucose cotransporter"/>
    <property type="match status" value="1"/>
</dbReference>
<dbReference type="PROSITE" id="PS50283">
    <property type="entry name" value="NA_SOLUT_SYMP_3"/>
    <property type="match status" value="1"/>
</dbReference>
<evidence type="ECO:0000313" key="14">
    <source>
        <dbReference type="Proteomes" id="UP000004263"/>
    </source>
</evidence>
<dbReference type="GO" id="GO:0006814">
    <property type="term" value="P:sodium ion transport"/>
    <property type="evidence" value="ECO:0007669"/>
    <property type="project" value="UniProtKB-KW"/>
</dbReference>
<feature type="transmembrane region" description="Helical" evidence="12">
    <location>
        <begin position="420"/>
        <end position="439"/>
    </location>
</feature>
<evidence type="ECO:0000313" key="13">
    <source>
        <dbReference type="EMBL" id="EAT11943.1"/>
    </source>
</evidence>
<feature type="transmembrane region" description="Helical" evidence="12">
    <location>
        <begin position="76"/>
        <end position="97"/>
    </location>
</feature>
<evidence type="ECO:0000256" key="12">
    <source>
        <dbReference type="SAM" id="Phobius"/>
    </source>
</evidence>
<keyword evidence="6 12" id="KW-1133">Transmembrane helix</keyword>
<name>Q1N1A8_9GAMM</name>
<feature type="transmembrane region" description="Helical" evidence="12">
    <location>
        <begin position="117"/>
        <end position="144"/>
    </location>
</feature>
<dbReference type="RefSeq" id="WP_007017407.1">
    <property type="nucleotide sequence ID" value="NZ_CH724113.1"/>
</dbReference>
<dbReference type="InterPro" id="IPR001734">
    <property type="entry name" value="Na/solute_symporter"/>
</dbReference>
<dbReference type="GO" id="GO:0015293">
    <property type="term" value="F:symporter activity"/>
    <property type="evidence" value="ECO:0007669"/>
    <property type="project" value="TreeGrafter"/>
</dbReference>
<dbReference type="InterPro" id="IPR038377">
    <property type="entry name" value="Na/Glc_symporter_sf"/>
</dbReference>
<reference evidence="13 14" key="1">
    <citation type="submission" date="2006-03" db="EMBL/GenBank/DDBJ databases">
        <authorList>
            <person name="Pinhassi J."/>
            <person name="Pedros-Alio C."/>
            <person name="Ferriera S."/>
            <person name="Johnson J."/>
            <person name="Kravitz S."/>
            <person name="Halpern A."/>
            <person name="Remington K."/>
            <person name="Beeson K."/>
            <person name="Tran B."/>
            <person name="Rogers Y.-H."/>
            <person name="Friedman R."/>
            <person name="Venter J.C."/>
        </authorList>
    </citation>
    <scope>NUCLEOTIDE SEQUENCE [LARGE SCALE GENOMIC DNA]</scope>
    <source>
        <strain evidence="13 14">RED65</strain>
    </source>
</reference>
<evidence type="ECO:0000256" key="9">
    <source>
        <dbReference type="ARBA" id="ARBA00023136"/>
    </source>
</evidence>
<keyword evidence="9 12" id="KW-0472">Membrane</keyword>
<dbReference type="CDD" id="cd11495">
    <property type="entry name" value="SLC5sbd_NIS-like_u3"/>
    <property type="match status" value="1"/>
</dbReference>
<feature type="transmembrane region" description="Helical" evidence="12">
    <location>
        <begin position="387"/>
        <end position="408"/>
    </location>
</feature>
<evidence type="ECO:0000256" key="1">
    <source>
        <dbReference type="ARBA" id="ARBA00004651"/>
    </source>
</evidence>
<dbReference type="EMBL" id="AAQH01000011">
    <property type="protein sequence ID" value="EAT11943.1"/>
    <property type="molecule type" value="Genomic_DNA"/>
</dbReference>
<proteinExistence type="inferred from homology"/>
<dbReference type="STRING" id="207949.RED65_11400"/>
<keyword evidence="8" id="KW-0406">Ion transport</keyword>
<dbReference type="AlphaFoldDB" id="Q1N1A8"/>
<dbReference type="HOGENOM" id="CLU_018808_11_4_6"/>
<feature type="transmembrane region" description="Helical" evidence="12">
    <location>
        <begin position="479"/>
        <end position="498"/>
    </location>
</feature>
<dbReference type="PANTHER" id="PTHR42985">
    <property type="entry name" value="SODIUM-COUPLED MONOCARBOXYLATE TRANSPORTER"/>
    <property type="match status" value="1"/>
</dbReference>
<dbReference type="Pfam" id="PF00474">
    <property type="entry name" value="SSF"/>
    <property type="match status" value="1"/>
</dbReference>
<evidence type="ECO:0000256" key="6">
    <source>
        <dbReference type="ARBA" id="ARBA00022989"/>
    </source>
</evidence>
<keyword evidence="4" id="KW-1003">Cell membrane</keyword>
<keyword evidence="3" id="KW-0813">Transport</keyword>
<evidence type="ECO:0000256" key="5">
    <source>
        <dbReference type="ARBA" id="ARBA00022692"/>
    </source>
</evidence>
<dbReference type="OrthoDB" id="9814523at2"/>
<dbReference type="GO" id="GO:0005886">
    <property type="term" value="C:plasma membrane"/>
    <property type="evidence" value="ECO:0007669"/>
    <property type="project" value="UniProtKB-SubCell"/>
</dbReference>
<keyword evidence="7" id="KW-0915">Sodium</keyword>
<comment type="caution">
    <text evidence="13">The sequence shown here is derived from an EMBL/GenBank/DDBJ whole genome shotgun (WGS) entry which is preliminary data.</text>
</comment>
<evidence type="ECO:0000256" key="3">
    <source>
        <dbReference type="ARBA" id="ARBA00022448"/>
    </source>
</evidence>
<feature type="transmembrane region" description="Helical" evidence="12">
    <location>
        <begin position="6"/>
        <end position="25"/>
    </location>
</feature>
<evidence type="ECO:0000256" key="7">
    <source>
        <dbReference type="ARBA" id="ARBA00023053"/>
    </source>
</evidence>
<accession>Q1N1A8</accession>
<feature type="transmembrane region" description="Helical" evidence="12">
    <location>
        <begin position="45"/>
        <end position="64"/>
    </location>
</feature>
<gene>
    <name evidence="13" type="ORF">RED65_11400</name>
</gene>
<dbReference type="NCBIfam" id="TIGR00813">
    <property type="entry name" value="sss"/>
    <property type="match status" value="1"/>
</dbReference>
<feature type="transmembrane region" description="Helical" evidence="12">
    <location>
        <begin position="446"/>
        <end position="463"/>
    </location>
</feature>
<comment type="similarity">
    <text evidence="2 11">Belongs to the sodium:solute symporter (SSF) (TC 2.A.21) family.</text>
</comment>
<keyword evidence="14" id="KW-1185">Reference proteome</keyword>
<dbReference type="PANTHER" id="PTHR42985:SF32">
    <property type="entry name" value="SODIUM IODIDE SYMPORTER"/>
    <property type="match status" value="1"/>
</dbReference>
<evidence type="ECO:0000256" key="10">
    <source>
        <dbReference type="ARBA" id="ARBA00023201"/>
    </source>
</evidence>
<evidence type="ECO:0000256" key="4">
    <source>
        <dbReference type="ARBA" id="ARBA00022475"/>
    </source>
</evidence>
<organism evidence="13 14">
    <name type="scientific">Bermanella marisrubri</name>
    <dbReference type="NCBI Taxonomy" id="207949"/>
    <lineage>
        <taxon>Bacteria</taxon>
        <taxon>Pseudomonadati</taxon>
        <taxon>Pseudomonadota</taxon>
        <taxon>Gammaproteobacteria</taxon>
        <taxon>Oceanospirillales</taxon>
        <taxon>Oceanospirillaceae</taxon>
        <taxon>Bermanella</taxon>
    </lineage>
</organism>
<evidence type="ECO:0000256" key="2">
    <source>
        <dbReference type="ARBA" id="ARBA00006434"/>
    </source>
</evidence>
<dbReference type="Proteomes" id="UP000004263">
    <property type="component" value="Unassembled WGS sequence"/>
</dbReference>
<feature type="transmembrane region" description="Helical" evidence="12">
    <location>
        <begin position="150"/>
        <end position="169"/>
    </location>
</feature>
<feature type="transmembrane region" description="Helical" evidence="12">
    <location>
        <begin position="279"/>
        <end position="306"/>
    </location>
</feature>
<protein>
    <submittedName>
        <fullName evidence="13">Sodium-dependent multivitamin transporter</fullName>
    </submittedName>
</protein>
<keyword evidence="10" id="KW-0739">Sodium transport</keyword>
<feature type="transmembrane region" description="Helical" evidence="12">
    <location>
        <begin position="241"/>
        <end position="258"/>
    </location>
</feature>
<feature type="transmembrane region" description="Helical" evidence="12">
    <location>
        <begin position="326"/>
        <end position="351"/>
    </location>
</feature>
<comment type="subcellular location">
    <subcellularLocation>
        <location evidence="1">Cell membrane</location>
        <topology evidence="1">Multi-pass membrane protein</topology>
    </subcellularLocation>
</comment>
<evidence type="ECO:0000256" key="11">
    <source>
        <dbReference type="RuleBase" id="RU362091"/>
    </source>
</evidence>
<dbReference type="InterPro" id="IPR051163">
    <property type="entry name" value="Sodium:Solute_Symporter_SSF"/>
</dbReference>
<keyword evidence="5 12" id="KW-0812">Transmembrane</keyword>
<sequence>MNLGGLDLVALIGYLLVITGVGVYFSRKNTNTEEYFVGGRSFSGWVIGLSLVGTSISSITFLAYPGDAFKTSWLRFVPNLMLPLAVLFAAYYFLPFFRRRNTTTAYEYLEDRFGPSVRVYGAIAFIIAQIVRISMILFLLSLLIQELTGLSATWAIVVGGLIVATYTIIGGIDAVIWTDVMQTIVLLLGGILCLWVIVDALPGGLGQVFSVANDFDKLSFSVLNDGLLENVGWDIQFDEKTVSMMLFIGLIAWLTEYSSNQNTVQRYCASKSTKEARRAMLIAVASSLPIWAFYMFLGTALFVFFQQFPAEPASMMLNGEKAAEGILPYFISNHLPAGVAGLVIASALAAAMSSLDSSINAISTVSIVDIYRRHLKPEQNDRHYLKAAWLIATITSVLMILGAIYLAHADNTTLQDTATILTSILGGGLLGLYLIGFFTKKGDARAIWVGLVSTMIFTSWTILSKNQLLPESLQVPFDLYYTGFVGNVVMFIVTYFVAAKVFPSDRDLSGLTVYDLPKENS</sequence>